<feature type="chain" id="PRO_5001488175" description="SXP/RAL-2 family protein Ani s 5-like cation-binding domain-containing protein" evidence="1">
    <location>
        <begin position="19"/>
        <end position="100"/>
    </location>
</feature>
<keyword evidence="3" id="KW-1185">Reference proteome</keyword>
<accession>A0A016TZ92</accession>
<evidence type="ECO:0000313" key="3">
    <source>
        <dbReference type="Proteomes" id="UP000024635"/>
    </source>
</evidence>
<dbReference type="OrthoDB" id="10366770at2759"/>
<comment type="caution">
    <text evidence="2">The sequence shown here is derived from an EMBL/GenBank/DDBJ whole genome shotgun (WGS) entry which is preliminary data.</text>
</comment>
<dbReference type="AlphaFoldDB" id="A0A016TZ92"/>
<proteinExistence type="predicted"/>
<sequence>MVKLAVLVLFVAASLIYAFPTDIPSKITNITIDSLPGVSEDSIAKLRQMLTPPPQSIEEVKKIAEQWIAGLPNDEKEAIKQHMEEMRQKLSLGNTDIRAD</sequence>
<protein>
    <recommendedName>
        <fullName evidence="4">SXP/RAL-2 family protein Ani s 5-like cation-binding domain-containing protein</fullName>
    </recommendedName>
</protein>
<evidence type="ECO:0000256" key="1">
    <source>
        <dbReference type="SAM" id="SignalP"/>
    </source>
</evidence>
<dbReference type="Proteomes" id="UP000024635">
    <property type="component" value="Unassembled WGS sequence"/>
</dbReference>
<keyword evidence="1" id="KW-0732">Signal</keyword>
<evidence type="ECO:0000313" key="2">
    <source>
        <dbReference type="EMBL" id="EYC08086.1"/>
    </source>
</evidence>
<feature type="signal peptide" evidence="1">
    <location>
        <begin position="1"/>
        <end position="18"/>
    </location>
</feature>
<reference evidence="3" key="1">
    <citation type="journal article" date="2015" name="Nat. Genet.">
        <title>The genome and transcriptome of the zoonotic hookworm Ancylostoma ceylanicum identify infection-specific gene families.</title>
        <authorList>
            <person name="Schwarz E.M."/>
            <person name="Hu Y."/>
            <person name="Antoshechkin I."/>
            <person name="Miller M.M."/>
            <person name="Sternberg P.W."/>
            <person name="Aroian R.V."/>
        </authorList>
    </citation>
    <scope>NUCLEOTIDE SEQUENCE</scope>
    <source>
        <strain evidence="3">HY135</strain>
    </source>
</reference>
<evidence type="ECO:0008006" key="4">
    <source>
        <dbReference type="Google" id="ProtNLM"/>
    </source>
</evidence>
<dbReference type="EMBL" id="JARK01001403">
    <property type="protein sequence ID" value="EYC08086.1"/>
    <property type="molecule type" value="Genomic_DNA"/>
</dbReference>
<gene>
    <name evidence="2" type="primary">Acey_s0067.g113</name>
    <name evidence="2" type="ORF">Y032_0067g113</name>
</gene>
<name>A0A016TZ92_9BILA</name>
<organism evidence="2 3">
    <name type="scientific">Ancylostoma ceylanicum</name>
    <dbReference type="NCBI Taxonomy" id="53326"/>
    <lineage>
        <taxon>Eukaryota</taxon>
        <taxon>Metazoa</taxon>
        <taxon>Ecdysozoa</taxon>
        <taxon>Nematoda</taxon>
        <taxon>Chromadorea</taxon>
        <taxon>Rhabditida</taxon>
        <taxon>Rhabditina</taxon>
        <taxon>Rhabditomorpha</taxon>
        <taxon>Strongyloidea</taxon>
        <taxon>Ancylostomatidae</taxon>
        <taxon>Ancylostomatinae</taxon>
        <taxon>Ancylostoma</taxon>
    </lineage>
</organism>